<gene>
    <name evidence="2" type="ORF">C5C51_10400</name>
    <name evidence="1" type="ORF">VT73_06340</name>
</gene>
<evidence type="ECO:0000313" key="4">
    <source>
        <dbReference type="Proteomes" id="UP000237966"/>
    </source>
</evidence>
<dbReference type="Proteomes" id="UP000052979">
    <property type="component" value="Unassembled WGS sequence"/>
</dbReference>
<evidence type="ECO:0000313" key="2">
    <source>
        <dbReference type="EMBL" id="PPI13525.1"/>
    </source>
</evidence>
<dbReference type="KEGG" id="rtc:APU90_06480"/>
<dbReference type="EMBL" id="LBFI01000037">
    <property type="protein sequence ID" value="KKM45490.1"/>
    <property type="molecule type" value="Genomic_DNA"/>
</dbReference>
<reference evidence="1 3" key="1">
    <citation type="submission" date="2015-04" db="EMBL/GenBank/DDBJ databases">
        <title>Draft genome sequence of Rathayibacter toxicus strain FH-142 (AKA 70134 or CS 32), a Western Australian isolate.</title>
        <authorList>
            <consortium name="Consortium for Microbial Forensics and Genomics (microFORGE)"/>
            <person name="Knight B.M."/>
            <person name="Roberts D.P."/>
            <person name="Lin D."/>
            <person name="Hari K."/>
            <person name="Fletcher J."/>
            <person name="Melcher U."/>
            <person name="Blagden T."/>
            <person name="Luster D.G."/>
            <person name="Sechler A.J."/>
            <person name="Schneider W.L."/>
            <person name="Winegar R.A."/>
        </authorList>
    </citation>
    <scope>NUCLEOTIDE SEQUENCE [LARGE SCALE GENOMIC DNA]</scope>
    <source>
        <strain evidence="1 3">FH142</strain>
    </source>
</reference>
<evidence type="ECO:0000313" key="3">
    <source>
        <dbReference type="Proteomes" id="UP000052979"/>
    </source>
</evidence>
<evidence type="ECO:0000313" key="1">
    <source>
        <dbReference type="EMBL" id="KKM45490.1"/>
    </source>
</evidence>
<organism evidence="1 3">
    <name type="scientific">Rathayibacter toxicus</name>
    <dbReference type="NCBI Taxonomy" id="145458"/>
    <lineage>
        <taxon>Bacteria</taxon>
        <taxon>Bacillati</taxon>
        <taxon>Actinomycetota</taxon>
        <taxon>Actinomycetes</taxon>
        <taxon>Micrococcales</taxon>
        <taxon>Microbacteriaceae</taxon>
        <taxon>Rathayibacter</taxon>
    </lineage>
</organism>
<dbReference type="Proteomes" id="UP000237966">
    <property type="component" value="Unassembled WGS sequence"/>
</dbReference>
<dbReference type="PATRIC" id="fig|145458.7.peg.2410"/>
<dbReference type="KEGG" id="rtx:TI83_10585"/>
<sequence length="179" mass="20490">MDRDMADNAVTEGKWPVAFRKLHTVRYTASFVRDLLNLDEHEFRSVRRLFRWDPAVPQVIDALTARGLRLVIVPRKGVLVRSDKATVRGDWSEGELRREVDRLVREVDQCSDPQRWRKQPRNAFEASGLVGLSVLLVRTQFCFAIIDSGCFRNQVHNVDPWKADPMSAGGARCDPDKSD</sequence>
<reference evidence="2 4" key="2">
    <citation type="submission" date="2018-02" db="EMBL/GenBank/DDBJ databases">
        <title>Bacteriophage NCPPB3778 and a type I-E CRISPR drive the evolution of the US Biological Select Agent, Rathayibacter toxicus.</title>
        <authorList>
            <person name="Davis E.W.II."/>
            <person name="Tabima J.F."/>
            <person name="Weisberg A.J."/>
            <person name="Lopes L.D."/>
            <person name="Wiseman M.S."/>
            <person name="Wiseman M.S."/>
            <person name="Pupko T."/>
            <person name="Belcher M.S."/>
            <person name="Sechler A.J."/>
            <person name="Tancos M.A."/>
            <person name="Schroeder B.K."/>
            <person name="Murray T.D."/>
            <person name="Luster D.G."/>
            <person name="Schneider W.L."/>
            <person name="Rogers E."/>
            <person name="Andreote F.D."/>
            <person name="Grunwald N.J."/>
            <person name="Putnam M.L."/>
            <person name="Chang J.H."/>
        </authorList>
    </citation>
    <scope>NUCLEOTIDE SEQUENCE [LARGE SCALE GENOMIC DNA]</scope>
    <source>
        <strain evidence="2 4">FH99</strain>
    </source>
</reference>
<proteinExistence type="predicted"/>
<dbReference type="AlphaFoldDB" id="A0A0C5BUA4"/>
<protein>
    <submittedName>
        <fullName evidence="1">Uncharacterized protein</fullName>
    </submittedName>
</protein>
<keyword evidence="3" id="KW-1185">Reference proteome</keyword>
<accession>A0A0C5BUA4</accession>
<dbReference type="EMBL" id="PSWU01000014">
    <property type="protein sequence ID" value="PPI13525.1"/>
    <property type="molecule type" value="Genomic_DNA"/>
</dbReference>
<comment type="caution">
    <text evidence="1">The sequence shown here is derived from an EMBL/GenBank/DDBJ whole genome shotgun (WGS) entry which is preliminary data.</text>
</comment>
<name>A0A0C5BUA4_9MICO</name>